<proteinExistence type="predicted"/>
<dbReference type="Proteomes" id="UP000823388">
    <property type="component" value="Chromosome 3N"/>
</dbReference>
<feature type="region of interest" description="Disordered" evidence="1">
    <location>
        <begin position="50"/>
        <end position="70"/>
    </location>
</feature>
<organism evidence="2 3">
    <name type="scientific">Panicum virgatum</name>
    <name type="common">Blackwell switchgrass</name>
    <dbReference type="NCBI Taxonomy" id="38727"/>
    <lineage>
        <taxon>Eukaryota</taxon>
        <taxon>Viridiplantae</taxon>
        <taxon>Streptophyta</taxon>
        <taxon>Embryophyta</taxon>
        <taxon>Tracheophyta</taxon>
        <taxon>Spermatophyta</taxon>
        <taxon>Magnoliopsida</taxon>
        <taxon>Liliopsida</taxon>
        <taxon>Poales</taxon>
        <taxon>Poaceae</taxon>
        <taxon>PACMAD clade</taxon>
        <taxon>Panicoideae</taxon>
        <taxon>Panicodae</taxon>
        <taxon>Paniceae</taxon>
        <taxon>Panicinae</taxon>
        <taxon>Panicum</taxon>
        <taxon>Panicum sect. Hiantes</taxon>
    </lineage>
</organism>
<evidence type="ECO:0000256" key="1">
    <source>
        <dbReference type="SAM" id="MobiDB-lite"/>
    </source>
</evidence>
<dbReference type="AlphaFoldDB" id="A0A8T0UCF7"/>
<keyword evidence="3" id="KW-1185">Reference proteome</keyword>
<evidence type="ECO:0000313" key="2">
    <source>
        <dbReference type="EMBL" id="KAG2619605.1"/>
    </source>
</evidence>
<protein>
    <submittedName>
        <fullName evidence="2">Uncharacterized protein</fullName>
    </submittedName>
</protein>
<reference evidence="2" key="1">
    <citation type="submission" date="2020-05" db="EMBL/GenBank/DDBJ databases">
        <title>WGS assembly of Panicum virgatum.</title>
        <authorList>
            <person name="Lovell J.T."/>
            <person name="Jenkins J."/>
            <person name="Shu S."/>
            <person name="Juenger T.E."/>
            <person name="Schmutz J."/>
        </authorList>
    </citation>
    <scope>NUCLEOTIDE SEQUENCE</scope>
    <source>
        <strain evidence="2">AP13</strain>
    </source>
</reference>
<sequence>MEANVETMEVQHLATGYKSKQNFTSCVQELAHFYLEPSGEAIQRERYWAEGSRRRGQNGSAGGRTEEERRSAVDRWDTALPRCSPNMPWKVRWREVAAGSARMMKCRCRKMARVGGKTHGEPCGKREMTGIAGKFRDWERPVLADIVSVCFGRAKKLDKRLGHCWRRQDTRRIPPRGVRIDLAPLLQIQPRRPCSRRLLEA</sequence>
<evidence type="ECO:0000313" key="3">
    <source>
        <dbReference type="Proteomes" id="UP000823388"/>
    </source>
</evidence>
<name>A0A8T0UCF7_PANVG</name>
<gene>
    <name evidence="2" type="ORF">PVAP13_3NG127600</name>
</gene>
<dbReference type="EMBL" id="CM029042">
    <property type="protein sequence ID" value="KAG2619605.1"/>
    <property type="molecule type" value="Genomic_DNA"/>
</dbReference>
<comment type="caution">
    <text evidence="2">The sequence shown here is derived from an EMBL/GenBank/DDBJ whole genome shotgun (WGS) entry which is preliminary data.</text>
</comment>
<accession>A0A8T0UCF7</accession>